<sequence>MNTTEIIDYCGNERFLFEATTHGISEIMKLFIQFFRDGKLTCGKSLIASAVRYRKERTFRLFLKVSSTNKSSLVPAPTSGDSLAMLLAAAEYQPNLGTVTNVSGVAFQIQREVRPKKKIQREVQWYK</sequence>
<accession>A0ABD3L5G2</accession>
<comment type="caution">
    <text evidence="1">The sequence shown here is derived from an EMBL/GenBank/DDBJ whole genome shotgun (WGS) entry which is preliminary data.</text>
</comment>
<dbReference type="EMBL" id="JBJKBG010000003">
    <property type="protein sequence ID" value="KAL3747095.1"/>
    <property type="molecule type" value="Genomic_DNA"/>
</dbReference>
<dbReference type="Proteomes" id="UP001634007">
    <property type="component" value="Unassembled WGS sequence"/>
</dbReference>
<protein>
    <submittedName>
        <fullName evidence="1">Uncharacterized protein</fullName>
    </submittedName>
</protein>
<reference evidence="1 2" key="1">
    <citation type="submission" date="2024-11" db="EMBL/GenBank/DDBJ databases">
        <title>Chromosome-level genome assembly of Eucalyptus globulus Labill. provides insights into its genome evolution.</title>
        <authorList>
            <person name="Li X."/>
        </authorList>
    </citation>
    <scope>NUCLEOTIDE SEQUENCE [LARGE SCALE GENOMIC DNA]</scope>
    <source>
        <strain evidence="1">CL2024</strain>
        <tissue evidence="1">Fresh tender leaves</tissue>
    </source>
</reference>
<gene>
    <name evidence="1" type="ORF">ACJRO7_015952</name>
</gene>
<dbReference type="AlphaFoldDB" id="A0ABD3L5G2"/>
<name>A0ABD3L5G2_EUCGL</name>
<proteinExistence type="predicted"/>
<keyword evidence="2" id="KW-1185">Reference proteome</keyword>
<evidence type="ECO:0000313" key="2">
    <source>
        <dbReference type="Proteomes" id="UP001634007"/>
    </source>
</evidence>
<organism evidence="1 2">
    <name type="scientific">Eucalyptus globulus</name>
    <name type="common">Tasmanian blue gum</name>
    <dbReference type="NCBI Taxonomy" id="34317"/>
    <lineage>
        <taxon>Eukaryota</taxon>
        <taxon>Viridiplantae</taxon>
        <taxon>Streptophyta</taxon>
        <taxon>Embryophyta</taxon>
        <taxon>Tracheophyta</taxon>
        <taxon>Spermatophyta</taxon>
        <taxon>Magnoliopsida</taxon>
        <taxon>eudicotyledons</taxon>
        <taxon>Gunneridae</taxon>
        <taxon>Pentapetalae</taxon>
        <taxon>rosids</taxon>
        <taxon>malvids</taxon>
        <taxon>Myrtales</taxon>
        <taxon>Myrtaceae</taxon>
        <taxon>Myrtoideae</taxon>
        <taxon>Eucalypteae</taxon>
        <taxon>Eucalyptus</taxon>
    </lineage>
</organism>
<evidence type="ECO:0000313" key="1">
    <source>
        <dbReference type="EMBL" id="KAL3747095.1"/>
    </source>
</evidence>
<feature type="non-terminal residue" evidence="1">
    <location>
        <position position="127"/>
    </location>
</feature>